<organism evidence="3 4">
    <name type="scientific">Alosa alosa</name>
    <name type="common">allis shad</name>
    <dbReference type="NCBI Taxonomy" id="278164"/>
    <lineage>
        <taxon>Eukaryota</taxon>
        <taxon>Metazoa</taxon>
        <taxon>Chordata</taxon>
        <taxon>Craniata</taxon>
        <taxon>Vertebrata</taxon>
        <taxon>Euteleostomi</taxon>
        <taxon>Actinopterygii</taxon>
        <taxon>Neopterygii</taxon>
        <taxon>Teleostei</taxon>
        <taxon>Clupei</taxon>
        <taxon>Clupeiformes</taxon>
        <taxon>Clupeoidei</taxon>
        <taxon>Clupeidae</taxon>
        <taxon>Alosa</taxon>
    </lineage>
</organism>
<gene>
    <name evidence="3" type="ORF">AALO_G00254250</name>
</gene>
<dbReference type="EMBL" id="JADWDJ010000020">
    <property type="protein sequence ID" value="KAG5264483.1"/>
    <property type="molecule type" value="Genomic_DNA"/>
</dbReference>
<dbReference type="Proteomes" id="UP000823561">
    <property type="component" value="Chromosome 20"/>
</dbReference>
<protein>
    <recommendedName>
        <fullName evidence="2">DUF4806 domain-containing protein</fullName>
    </recommendedName>
</protein>
<dbReference type="PANTHER" id="PTHR34153">
    <property type="entry name" value="SI:CH211-262H13.3-RELATED-RELATED"/>
    <property type="match status" value="1"/>
</dbReference>
<accession>A0AAV6FNL4</accession>
<dbReference type="AlphaFoldDB" id="A0AAV6FNL4"/>
<feature type="region of interest" description="Disordered" evidence="1">
    <location>
        <begin position="98"/>
        <end position="131"/>
    </location>
</feature>
<evidence type="ECO:0000313" key="3">
    <source>
        <dbReference type="EMBL" id="KAG5264483.1"/>
    </source>
</evidence>
<evidence type="ECO:0000259" key="2">
    <source>
        <dbReference type="Pfam" id="PF16064"/>
    </source>
</evidence>
<evidence type="ECO:0000313" key="4">
    <source>
        <dbReference type="Proteomes" id="UP000823561"/>
    </source>
</evidence>
<name>A0AAV6FNL4_9TELE</name>
<comment type="caution">
    <text evidence="3">The sequence shown here is derived from an EMBL/GenBank/DDBJ whole genome shotgun (WGS) entry which is preliminary data.</text>
</comment>
<sequence length="364" mass="41028">MCYKTEKLAFKLDKAHYCINMYHIVKFVDTEEVEVVPANWVKDGVCLWPPYKTQRILKASRCQEQPCANWLPFKVTLVHTAASYSDAHRKLSLLEDQADLHSDVEPGSSKRKREMMMNDSEDSEQMHEGMPSNAPTVICQHCGSPNDIPAMPETNSRGTDPVCTLLHNLLTNQELILEQLNVISRTIEPPQGNSKDDGDNELEPGLLPLKELDTLHDLEARLLFSSDLKHKLINTLALRGGMNVKDCVWRMMSHLLTNTLALKINWRGINGKTAFHSLQLKDVLTRAVRQNRMTSESSDMEIEAAIKRIDGEAANHSLQLRAVLTRAIGQIQFASESSDVEIPVAIKKWLHPGIVKKMGKRHIG</sequence>
<proteinExistence type="predicted"/>
<reference evidence="3" key="1">
    <citation type="submission" date="2020-10" db="EMBL/GenBank/DDBJ databases">
        <title>Chromosome-scale genome assembly of the Allis shad, Alosa alosa.</title>
        <authorList>
            <person name="Margot Z."/>
            <person name="Christophe K."/>
            <person name="Cabau C."/>
            <person name="Louis A."/>
            <person name="Berthelot C."/>
            <person name="Parey E."/>
            <person name="Roest Crollius H."/>
            <person name="Montfort J."/>
            <person name="Robinson-Rechavi M."/>
            <person name="Bucao C."/>
            <person name="Bouchez O."/>
            <person name="Gislard M."/>
            <person name="Lluch J."/>
            <person name="Milhes M."/>
            <person name="Lampietro C."/>
            <person name="Lopez Roques C."/>
            <person name="Donnadieu C."/>
            <person name="Braasch I."/>
            <person name="Desvignes T."/>
            <person name="Postlethwait J."/>
            <person name="Bobe J."/>
            <person name="Guiguen Y."/>
        </authorList>
    </citation>
    <scope>NUCLEOTIDE SEQUENCE</scope>
    <source>
        <strain evidence="3">M-15738</strain>
        <tissue evidence="3">Blood</tissue>
    </source>
</reference>
<feature type="domain" description="DUF4806" evidence="2">
    <location>
        <begin position="207"/>
        <end position="285"/>
    </location>
</feature>
<evidence type="ECO:0000256" key="1">
    <source>
        <dbReference type="SAM" id="MobiDB-lite"/>
    </source>
</evidence>
<dbReference type="InterPro" id="IPR032071">
    <property type="entry name" value="DUF4806"/>
</dbReference>
<dbReference type="Pfam" id="PF16064">
    <property type="entry name" value="DUF4806"/>
    <property type="match status" value="1"/>
</dbReference>
<keyword evidence="4" id="KW-1185">Reference proteome</keyword>
<dbReference type="PANTHER" id="PTHR34153:SF2">
    <property type="entry name" value="SI:CH211-262H13.3-RELATED"/>
    <property type="match status" value="1"/>
</dbReference>